<dbReference type="EMBL" id="CP141259">
    <property type="protein sequence ID" value="WRL44267.1"/>
    <property type="molecule type" value="Genomic_DNA"/>
</dbReference>
<evidence type="ECO:0000313" key="4">
    <source>
        <dbReference type="Proteomes" id="UP001626593"/>
    </source>
</evidence>
<feature type="domain" description="Ice-binding protein C-terminal" evidence="2">
    <location>
        <begin position="199"/>
        <end position="223"/>
    </location>
</feature>
<proteinExistence type="predicted"/>
<dbReference type="Proteomes" id="UP001626593">
    <property type="component" value="Chromosome"/>
</dbReference>
<evidence type="ECO:0000313" key="3">
    <source>
        <dbReference type="EMBL" id="WRL44267.1"/>
    </source>
</evidence>
<evidence type="ECO:0000259" key="2">
    <source>
        <dbReference type="Pfam" id="PF07589"/>
    </source>
</evidence>
<feature type="signal peptide" evidence="1">
    <location>
        <begin position="1"/>
        <end position="23"/>
    </location>
</feature>
<evidence type="ECO:0000256" key="1">
    <source>
        <dbReference type="SAM" id="SignalP"/>
    </source>
</evidence>
<name>A0ABZ1AEH5_AROEV</name>
<keyword evidence="4" id="KW-1185">Reference proteome</keyword>
<dbReference type="NCBIfam" id="TIGR02595">
    <property type="entry name" value="PEP_CTERM"/>
    <property type="match status" value="1"/>
</dbReference>
<protein>
    <submittedName>
        <fullName evidence="3">PEP-CTERM sorting domain-containing protein</fullName>
    </submittedName>
</protein>
<dbReference type="RefSeq" id="WP_407277714.1">
    <property type="nucleotide sequence ID" value="NZ_CP141259.1"/>
</dbReference>
<keyword evidence="1" id="KW-0732">Signal</keyword>
<dbReference type="InterPro" id="IPR013424">
    <property type="entry name" value="Ice-binding_C"/>
</dbReference>
<feature type="chain" id="PRO_5045977390" evidence="1">
    <location>
        <begin position="24"/>
        <end position="227"/>
    </location>
</feature>
<accession>A0ABZ1AEH5</accession>
<sequence length="227" mass="22436">MTLKLKLLAAAIAGAVVSASAGAATVSLVGNGFSVSYDDTLNSLFGTPTLIGNLLSFSPSGFSVGSGGGRPALLDAVLDFQVVAADGYRLDSVSLFEGGSYTIAGSDASFGIASVLNVAALDNGGLTTLGGAGSFAGSPFLSAGSWRSSGDGFTAAGLSSSLLDITLDSTLFANAAGSSFVKASLDTAQITFGVAQVPSVPEPEAYLMLLTGLGMVGMAARRRAASR</sequence>
<organism evidence="3 4">
    <name type="scientific">Aromatoleum evansii</name>
    <name type="common">Azoarcus evansii</name>
    <dbReference type="NCBI Taxonomy" id="59406"/>
    <lineage>
        <taxon>Bacteria</taxon>
        <taxon>Pseudomonadati</taxon>
        <taxon>Pseudomonadota</taxon>
        <taxon>Betaproteobacteria</taxon>
        <taxon>Rhodocyclales</taxon>
        <taxon>Rhodocyclaceae</taxon>
        <taxon>Aromatoleum</taxon>
    </lineage>
</organism>
<gene>
    <name evidence="3" type="ORF">U5817_13720</name>
</gene>
<reference evidence="3 4" key="1">
    <citation type="submission" date="2023-12" db="EMBL/GenBank/DDBJ databases">
        <title>A. evansii MAY27, complete genome.</title>
        <authorList>
            <person name="Wang Y."/>
        </authorList>
    </citation>
    <scope>NUCLEOTIDE SEQUENCE [LARGE SCALE GENOMIC DNA]</scope>
    <source>
        <strain evidence="3 4">MAY27</strain>
    </source>
</reference>
<dbReference type="Pfam" id="PF07589">
    <property type="entry name" value="PEP-CTERM"/>
    <property type="match status" value="1"/>
</dbReference>